<dbReference type="GO" id="GO:0031966">
    <property type="term" value="C:mitochondrial membrane"/>
    <property type="evidence" value="ECO:0007669"/>
    <property type="project" value="TreeGrafter"/>
</dbReference>
<sequence>MLTTFRCSRAQGSVGKQAVGVGAAPVVLTAMGFTGTGIAAASIAAKLMSAAAISNGGGVAAGSMVATMQSAGVLGVSASTNMILGTVGAVVGVLL</sequence>
<dbReference type="InterPro" id="IPR009311">
    <property type="entry name" value="IFI6/IFI27-like"/>
</dbReference>
<evidence type="ECO:0000313" key="6">
    <source>
        <dbReference type="EMBL" id="KAK7817469.1"/>
    </source>
</evidence>
<name>A0AAW0IT44_MYOGA</name>
<keyword evidence="5" id="KW-0472">Membrane</keyword>
<gene>
    <name evidence="6" type="ORF">U0070_024943</name>
</gene>
<dbReference type="EMBL" id="JBBHLL010000095">
    <property type="protein sequence ID" value="KAK7817469.1"/>
    <property type="molecule type" value="Genomic_DNA"/>
</dbReference>
<keyword evidence="3" id="KW-0812">Transmembrane</keyword>
<dbReference type="Proteomes" id="UP001488838">
    <property type="component" value="Unassembled WGS sequence"/>
</dbReference>
<dbReference type="AlphaFoldDB" id="A0AAW0IT44"/>
<evidence type="ECO:0000256" key="3">
    <source>
        <dbReference type="ARBA" id="ARBA00022692"/>
    </source>
</evidence>
<evidence type="ECO:0000256" key="2">
    <source>
        <dbReference type="ARBA" id="ARBA00007262"/>
    </source>
</evidence>
<keyword evidence="7" id="KW-1185">Reference proteome</keyword>
<organism evidence="6 7">
    <name type="scientific">Myodes glareolus</name>
    <name type="common">Bank vole</name>
    <name type="synonym">Clethrionomys glareolus</name>
    <dbReference type="NCBI Taxonomy" id="447135"/>
    <lineage>
        <taxon>Eukaryota</taxon>
        <taxon>Metazoa</taxon>
        <taxon>Chordata</taxon>
        <taxon>Craniata</taxon>
        <taxon>Vertebrata</taxon>
        <taxon>Euteleostomi</taxon>
        <taxon>Mammalia</taxon>
        <taxon>Eutheria</taxon>
        <taxon>Euarchontoglires</taxon>
        <taxon>Glires</taxon>
        <taxon>Rodentia</taxon>
        <taxon>Myomorpha</taxon>
        <taxon>Muroidea</taxon>
        <taxon>Cricetidae</taxon>
        <taxon>Arvicolinae</taxon>
        <taxon>Myodes</taxon>
    </lineage>
</organism>
<evidence type="ECO:0000256" key="5">
    <source>
        <dbReference type="ARBA" id="ARBA00023136"/>
    </source>
</evidence>
<dbReference type="PANTHER" id="PTHR16932">
    <property type="entry name" value="INTERFERON ALPHA-INDUCIBLE PROTEIN 27"/>
    <property type="match status" value="1"/>
</dbReference>
<keyword evidence="4" id="KW-1133">Transmembrane helix</keyword>
<reference evidence="6 7" key="1">
    <citation type="journal article" date="2023" name="bioRxiv">
        <title>Conserved and derived expression patterns and positive selection on dental genes reveal complex evolutionary context of ever-growing rodent molars.</title>
        <authorList>
            <person name="Calamari Z.T."/>
            <person name="Song A."/>
            <person name="Cohen E."/>
            <person name="Akter M."/>
            <person name="Roy R.D."/>
            <person name="Hallikas O."/>
            <person name="Christensen M.M."/>
            <person name="Li P."/>
            <person name="Marangoni P."/>
            <person name="Jernvall J."/>
            <person name="Klein O.D."/>
        </authorList>
    </citation>
    <scope>NUCLEOTIDE SEQUENCE [LARGE SCALE GENOMIC DNA]</scope>
    <source>
        <strain evidence="6">V071</strain>
    </source>
</reference>
<dbReference type="PANTHER" id="PTHR16932:SF2">
    <property type="entry name" value="INTERFERON ALPHA-INDUCIBLE PROTEIN 27, MITOCHONDRIAL"/>
    <property type="match status" value="1"/>
</dbReference>
<accession>A0AAW0IT44</accession>
<comment type="subcellular location">
    <subcellularLocation>
        <location evidence="1">Membrane</location>
        <topology evidence="1">Multi-pass membrane protein</topology>
    </subcellularLocation>
</comment>
<dbReference type="Gene3D" id="6.10.110.10">
    <property type="match status" value="1"/>
</dbReference>
<protein>
    <submittedName>
        <fullName evidence="6">Uncharacterized protein</fullName>
    </submittedName>
</protein>
<dbReference type="InterPro" id="IPR038213">
    <property type="entry name" value="IFI6/IFI27-like_sf"/>
</dbReference>
<proteinExistence type="inferred from homology"/>
<dbReference type="Pfam" id="PF06140">
    <property type="entry name" value="Ifi-6-16"/>
    <property type="match status" value="1"/>
</dbReference>
<dbReference type="GO" id="GO:0001836">
    <property type="term" value="P:release of cytochrome c from mitochondria"/>
    <property type="evidence" value="ECO:0007669"/>
    <property type="project" value="TreeGrafter"/>
</dbReference>
<evidence type="ECO:0000313" key="7">
    <source>
        <dbReference type="Proteomes" id="UP001488838"/>
    </source>
</evidence>
<comment type="similarity">
    <text evidence="2">Belongs to the IFI6/IFI27 family.</text>
</comment>
<comment type="caution">
    <text evidence="6">The sequence shown here is derived from an EMBL/GenBank/DDBJ whole genome shotgun (WGS) entry which is preliminary data.</text>
</comment>
<dbReference type="GO" id="GO:0097193">
    <property type="term" value="P:intrinsic apoptotic signaling pathway"/>
    <property type="evidence" value="ECO:0007669"/>
    <property type="project" value="TreeGrafter"/>
</dbReference>
<evidence type="ECO:0000256" key="1">
    <source>
        <dbReference type="ARBA" id="ARBA00004141"/>
    </source>
</evidence>
<evidence type="ECO:0000256" key="4">
    <source>
        <dbReference type="ARBA" id="ARBA00022989"/>
    </source>
</evidence>